<dbReference type="InParanoid" id="C1GEX7"/>
<gene>
    <name evidence="7" type="ORF">PADG_05813</name>
</gene>
<dbReference type="GeneID" id="22584671"/>
<organism evidence="7 8">
    <name type="scientific">Paracoccidioides brasiliensis (strain Pb18)</name>
    <dbReference type="NCBI Taxonomy" id="502780"/>
    <lineage>
        <taxon>Eukaryota</taxon>
        <taxon>Fungi</taxon>
        <taxon>Dikarya</taxon>
        <taxon>Ascomycota</taxon>
        <taxon>Pezizomycotina</taxon>
        <taxon>Eurotiomycetes</taxon>
        <taxon>Eurotiomycetidae</taxon>
        <taxon>Onygenales</taxon>
        <taxon>Ajellomycetaceae</taxon>
        <taxon>Paracoccidioides</taxon>
    </lineage>
</organism>
<dbReference type="PANTHER" id="PTHR11040:SF55">
    <property type="entry name" value="MEMBRANE ZINC ION TRANSPORTER, PUTATIVE (AFU_ORTHOLOGUE AFUA_6G00470)-RELATED"/>
    <property type="match status" value="1"/>
</dbReference>
<feature type="transmembrane region" description="Helical" evidence="6">
    <location>
        <begin position="501"/>
        <end position="525"/>
    </location>
</feature>
<dbReference type="Proteomes" id="UP000001628">
    <property type="component" value="Unassembled WGS sequence"/>
</dbReference>
<dbReference type="VEuPathDB" id="FungiDB:PADG_05813"/>
<dbReference type="RefSeq" id="XP_010761421.1">
    <property type="nucleotide sequence ID" value="XM_010763119.1"/>
</dbReference>
<feature type="transmembrane region" description="Helical" evidence="6">
    <location>
        <begin position="406"/>
        <end position="430"/>
    </location>
</feature>
<dbReference type="AlphaFoldDB" id="C1GEX7"/>
<feature type="compositionally biased region" description="Polar residues" evidence="5">
    <location>
        <begin position="309"/>
        <end position="332"/>
    </location>
</feature>
<feature type="transmembrane region" description="Helical" evidence="6">
    <location>
        <begin position="124"/>
        <end position="143"/>
    </location>
</feature>
<accession>C1GEX7</accession>
<keyword evidence="4 6" id="KW-0472">Membrane</keyword>
<feature type="region of interest" description="Disordered" evidence="5">
    <location>
        <begin position="39"/>
        <end position="59"/>
    </location>
</feature>
<evidence type="ECO:0000256" key="1">
    <source>
        <dbReference type="ARBA" id="ARBA00004141"/>
    </source>
</evidence>
<evidence type="ECO:0000313" key="7">
    <source>
        <dbReference type="EMBL" id="EEH49734.1"/>
    </source>
</evidence>
<dbReference type="Pfam" id="PF02535">
    <property type="entry name" value="Zip"/>
    <property type="match status" value="1"/>
</dbReference>
<dbReference type="GO" id="GO:0005385">
    <property type="term" value="F:zinc ion transmembrane transporter activity"/>
    <property type="evidence" value="ECO:0007669"/>
    <property type="project" value="TreeGrafter"/>
</dbReference>
<evidence type="ECO:0000256" key="5">
    <source>
        <dbReference type="SAM" id="MobiDB-lite"/>
    </source>
</evidence>
<feature type="region of interest" description="Disordered" evidence="5">
    <location>
        <begin position="299"/>
        <end position="346"/>
    </location>
</feature>
<proteinExistence type="predicted"/>
<dbReference type="OMA" id="VFSPARH"/>
<sequence>MNCPSRTDQCHDEHPDWNQNPAALTSDLTTREDLNGTVNSRSFRNGLSQSDTQCPEDAKNLDSSLEKLPPYLSLTHTSGADAGRQLSLKEDSDTFSATRALAPVSHSTICPNGVYRKFRQHRAWVWWTVLLVFVASLSFYFGGLTSSLVSNMKSRLVGDLPIRRLSRRGTCSNDPSGAGSDYNTPLHVGALVIILAVSSLACSFPLMAVKVPWLRIPSTFLFIVRHFGTGVLLATAFIHLLPTAFGSLNNPCLPSFWTTDYQPMPGAISLLAVFLVTIVEMVFSPSRHCCSGGADVYTSSRSKDHENTAVKQSATSANWDATKQESNVTTDASMRRDHPLVGNSNSMGRELAHMNAGLVEMERIEASQSPNAPATKAIVDEQSSDGQVSEDGNSIKLTPQQHLKKAVMQCTLLEMGILFHSVFIGMALSVSVGGPFIVLLVAISFHQTFEGLALGSRIAVINWGKNTAQPWIMALLYGCTTPIGQAIGLATHTLYDPDSEVGLVMVGVMNAISSGLLIYSSMIELLGEDFLSDESWRILRGNRRVIAFFLVFLGAFAMSLVGAWA</sequence>
<evidence type="ECO:0000256" key="2">
    <source>
        <dbReference type="ARBA" id="ARBA00022692"/>
    </source>
</evidence>
<dbReference type="EMBL" id="KN275963">
    <property type="protein sequence ID" value="EEH49734.1"/>
    <property type="molecule type" value="Genomic_DNA"/>
</dbReference>
<feature type="transmembrane region" description="Helical" evidence="6">
    <location>
        <begin position="472"/>
        <end position="495"/>
    </location>
</feature>
<protein>
    <submittedName>
        <fullName evidence="7">Uncharacterized protein</fullName>
    </submittedName>
</protein>
<feature type="transmembrane region" description="Helical" evidence="6">
    <location>
        <begin position="220"/>
        <end position="241"/>
    </location>
</feature>
<dbReference type="InterPro" id="IPR003689">
    <property type="entry name" value="ZIP"/>
</dbReference>
<dbReference type="HOGENOM" id="CLU_027089_1_1_1"/>
<dbReference type="KEGG" id="pbn:PADG_05813"/>
<keyword evidence="2 6" id="KW-0812">Transmembrane</keyword>
<evidence type="ECO:0000313" key="8">
    <source>
        <dbReference type="Proteomes" id="UP000001628"/>
    </source>
</evidence>
<evidence type="ECO:0000256" key="3">
    <source>
        <dbReference type="ARBA" id="ARBA00022989"/>
    </source>
</evidence>
<feature type="compositionally biased region" description="Polar residues" evidence="5">
    <location>
        <begin position="39"/>
        <end position="53"/>
    </location>
</feature>
<dbReference type="GO" id="GO:0005886">
    <property type="term" value="C:plasma membrane"/>
    <property type="evidence" value="ECO:0007669"/>
    <property type="project" value="TreeGrafter"/>
</dbReference>
<reference evidence="7 8" key="1">
    <citation type="journal article" date="2011" name="PLoS Genet.">
        <title>Comparative genomic analysis of human fungal pathogens causing paracoccidioidomycosis.</title>
        <authorList>
            <person name="Desjardins C.A."/>
            <person name="Champion M.D."/>
            <person name="Holder J.W."/>
            <person name="Muszewska A."/>
            <person name="Goldberg J."/>
            <person name="Bailao A.M."/>
            <person name="Brigido M.M."/>
            <person name="Ferreira M.E."/>
            <person name="Garcia A.M."/>
            <person name="Grynberg M."/>
            <person name="Gujja S."/>
            <person name="Heiman D.I."/>
            <person name="Henn M.R."/>
            <person name="Kodira C.D."/>
            <person name="Leon-Narvaez H."/>
            <person name="Longo L.V."/>
            <person name="Ma L.J."/>
            <person name="Malavazi I."/>
            <person name="Matsuo A.L."/>
            <person name="Morais F.V."/>
            <person name="Pereira M."/>
            <person name="Rodriguez-Brito S."/>
            <person name="Sakthikumar S."/>
            <person name="Salem-Izacc S.M."/>
            <person name="Sykes S.M."/>
            <person name="Teixeira M.M."/>
            <person name="Vallejo M.C."/>
            <person name="Walter M.E."/>
            <person name="Yandava C."/>
            <person name="Young S."/>
            <person name="Zeng Q."/>
            <person name="Zucker J."/>
            <person name="Felipe M.S."/>
            <person name="Goldman G.H."/>
            <person name="Haas B.J."/>
            <person name="McEwen J.G."/>
            <person name="Nino-Vega G."/>
            <person name="Puccia R."/>
            <person name="San-Blas G."/>
            <person name="Soares C.M."/>
            <person name="Birren B.W."/>
            <person name="Cuomo C.A."/>
        </authorList>
    </citation>
    <scope>NUCLEOTIDE SEQUENCE [LARGE SCALE GENOMIC DNA]</scope>
    <source>
        <strain evidence="7 8">Pb18</strain>
    </source>
</reference>
<feature type="transmembrane region" description="Helical" evidence="6">
    <location>
        <begin position="261"/>
        <end position="283"/>
    </location>
</feature>
<evidence type="ECO:0000256" key="4">
    <source>
        <dbReference type="ARBA" id="ARBA00023136"/>
    </source>
</evidence>
<keyword evidence="8" id="KW-1185">Reference proteome</keyword>
<evidence type="ECO:0000256" key="6">
    <source>
        <dbReference type="SAM" id="Phobius"/>
    </source>
</evidence>
<comment type="subcellular location">
    <subcellularLocation>
        <location evidence="1">Membrane</location>
        <topology evidence="1">Multi-pass membrane protein</topology>
    </subcellularLocation>
</comment>
<dbReference type="OrthoDB" id="448280at2759"/>
<dbReference type="PANTHER" id="PTHR11040">
    <property type="entry name" value="ZINC/IRON TRANSPORTER"/>
    <property type="match status" value="1"/>
</dbReference>
<feature type="transmembrane region" description="Helical" evidence="6">
    <location>
        <begin position="545"/>
        <end position="564"/>
    </location>
</feature>
<name>C1GEX7_PARBD</name>
<feature type="transmembrane region" description="Helical" evidence="6">
    <location>
        <begin position="186"/>
        <end position="208"/>
    </location>
</feature>
<dbReference type="eggNOG" id="KOG1558">
    <property type="taxonomic scope" value="Eukaryota"/>
</dbReference>
<keyword evidence="3 6" id="KW-1133">Transmembrane helix</keyword>